<feature type="region of interest" description="Disordered" evidence="1">
    <location>
        <begin position="76"/>
        <end position="96"/>
    </location>
</feature>
<dbReference type="GO" id="GO:0005667">
    <property type="term" value="C:transcription regulator complex"/>
    <property type="evidence" value="ECO:0007669"/>
    <property type="project" value="TreeGrafter"/>
</dbReference>
<dbReference type="OrthoDB" id="5346094at2759"/>
<dbReference type="EMBL" id="UZAN01047320">
    <property type="protein sequence ID" value="VDP85250.1"/>
    <property type="molecule type" value="Genomic_DNA"/>
</dbReference>
<dbReference type="PANTHER" id="PTHR12533:SF7">
    <property type="entry name" value="NFAT NUCLEAR FACTOR, ISOFORM B"/>
    <property type="match status" value="1"/>
</dbReference>
<dbReference type="InterPro" id="IPR037059">
    <property type="entry name" value="RHD_DNA_bind_dom_sf"/>
</dbReference>
<reference evidence="2 3" key="2">
    <citation type="submission" date="2018-11" db="EMBL/GenBank/DDBJ databases">
        <authorList>
            <consortium name="Pathogen Informatics"/>
        </authorList>
    </citation>
    <scope>NUCLEOTIDE SEQUENCE [LARGE SCALE GENOMIC DNA]</scope>
    <source>
        <strain evidence="2 3">Egypt</strain>
    </source>
</reference>
<dbReference type="GO" id="GO:0000978">
    <property type="term" value="F:RNA polymerase II cis-regulatory region sequence-specific DNA binding"/>
    <property type="evidence" value="ECO:0007669"/>
    <property type="project" value="TreeGrafter"/>
</dbReference>
<dbReference type="SUPFAM" id="SSF49417">
    <property type="entry name" value="p53-like transcription factors"/>
    <property type="match status" value="1"/>
</dbReference>
<accession>A0A183AQY8</accession>
<evidence type="ECO:0000313" key="3">
    <source>
        <dbReference type="Proteomes" id="UP000272942"/>
    </source>
</evidence>
<protein>
    <submittedName>
        <fullName evidence="4">RHD domain-containing protein</fullName>
    </submittedName>
</protein>
<evidence type="ECO:0000256" key="1">
    <source>
        <dbReference type="SAM" id="MobiDB-lite"/>
    </source>
</evidence>
<dbReference type="WBParaSite" id="ECPE_0000940201-mRNA-1">
    <property type="protein sequence ID" value="ECPE_0000940201-mRNA-1"/>
    <property type="gene ID" value="ECPE_0000940201"/>
</dbReference>
<reference evidence="4" key="1">
    <citation type="submission" date="2016-06" db="UniProtKB">
        <authorList>
            <consortium name="WormBaseParasite"/>
        </authorList>
    </citation>
    <scope>IDENTIFICATION</scope>
</reference>
<evidence type="ECO:0000313" key="4">
    <source>
        <dbReference type="WBParaSite" id="ECPE_0000940201-mRNA-1"/>
    </source>
</evidence>
<feature type="region of interest" description="Disordered" evidence="1">
    <location>
        <begin position="507"/>
        <end position="560"/>
    </location>
</feature>
<evidence type="ECO:0000313" key="2">
    <source>
        <dbReference type="EMBL" id="VDP85250.1"/>
    </source>
</evidence>
<keyword evidence="3" id="KW-1185">Reference proteome</keyword>
<dbReference type="InterPro" id="IPR008967">
    <property type="entry name" value="p53-like_TF_DNA-bd_sf"/>
</dbReference>
<dbReference type="AlphaFoldDB" id="A0A183AQY8"/>
<organism evidence="4">
    <name type="scientific">Echinostoma caproni</name>
    <dbReference type="NCBI Taxonomy" id="27848"/>
    <lineage>
        <taxon>Eukaryota</taxon>
        <taxon>Metazoa</taxon>
        <taxon>Spiralia</taxon>
        <taxon>Lophotrochozoa</taxon>
        <taxon>Platyhelminthes</taxon>
        <taxon>Trematoda</taxon>
        <taxon>Digenea</taxon>
        <taxon>Plagiorchiida</taxon>
        <taxon>Echinostomata</taxon>
        <taxon>Echinostomatoidea</taxon>
        <taxon>Echinostomatidae</taxon>
        <taxon>Echinostoma</taxon>
    </lineage>
</organism>
<dbReference type="Proteomes" id="UP000272942">
    <property type="component" value="Unassembled WGS sequence"/>
</dbReference>
<gene>
    <name evidence="2" type="ORF">ECPE_LOCUS9373</name>
</gene>
<feature type="compositionally biased region" description="Polar residues" evidence="1">
    <location>
        <begin position="523"/>
        <end position="557"/>
    </location>
</feature>
<feature type="region of interest" description="Disordered" evidence="1">
    <location>
        <begin position="338"/>
        <end position="369"/>
    </location>
</feature>
<dbReference type="PANTHER" id="PTHR12533">
    <property type="entry name" value="NFAT"/>
    <property type="match status" value="1"/>
</dbReference>
<dbReference type="GO" id="GO:0000981">
    <property type="term" value="F:DNA-binding transcription factor activity, RNA polymerase II-specific"/>
    <property type="evidence" value="ECO:0007669"/>
    <property type="project" value="TreeGrafter"/>
</dbReference>
<name>A0A183AQY8_9TREM</name>
<dbReference type="InterPro" id="IPR008366">
    <property type="entry name" value="NFAT"/>
</dbReference>
<dbReference type="Gene3D" id="2.60.40.340">
    <property type="entry name" value="Rel homology domain (RHD), DNA-binding domain"/>
    <property type="match status" value="1"/>
</dbReference>
<proteinExistence type="predicted"/>
<sequence length="618" mass="66543">MLVPMRRSSSPLGFINLPVSSVSDRAEVGCYDIVYSNVMHQSRNTSRESLQSASMLSPPSTSQLTKNYSFSTEQCSEKDAGSHSISRSIIDPGGDALGAQENDSLFDNTMRVLLQSNVLSLDPANTVFCGECNTAPDAKEPLTDSAASKRQKLTPCNSCSTLLAENDEDPIENNDRTTEYLAPRSSIQLESHMATNQCTPSGTTVTLVDEPCPSELLPLSMGIAAEASSCQGATSTSDSCSTASHMDPYNVNVAFSSTEESSLPISTISQDEEAPSLLTPVNETQGLSAQTTPQLNSDGQLVVTKGVRFAPLYSRNTTSVARVECSVRECPGPLSEVSSNASVLVRRPNSNTQARDQRTAESQSRHSLLSPTVSSWHTNRLALLSATRTTGAGFRASLVQCSTNARKRSNRCAGLVNPFMSGPTIGVNPCVRRKCASYRVIFTVLMSMYDFSSFTGFELCYQQTAAYRNIASYYPHASLPRSTASSCGMAPIVICPDSTRSTYTSVQLADSNRSHPGARTPTRKFTSTTNPVARRQGNSAVSTCRTANTPPTKSFLSPPSPHQAFVDYSTINRCHIRVVNQPETQHRARYQTEGSRGAVKDRTGSGYPAVQLESIGAI</sequence>